<comment type="function">
    <text evidence="1">Dirigent proteins impart stereoselectivity on the phenoxy radical-coupling reaction, yielding optically active lignans from two molecules of coniferyl alcohol in the biosynthesis of lignans, flavonolignans, and alkaloids and thus plays a central role in plant secondary metabolism.</text>
</comment>
<keyword evidence="1" id="KW-0964">Secreted</keyword>
<dbReference type="Pfam" id="PF03018">
    <property type="entry name" value="Dirigent"/>
    <property type="match status" value="1"/>
</dbReference>
<keyword evidence="1" id="KW-0052">Apoplast</keyword>
<keyword evidence="4" id="KW-1185">Reference proteome</keyword>
<accession>A0ABC8RUB8</accession>
<reference evidence="2 4" key="1">
    <citation type="submission" date="2024-02" db="EMBL/GenBank/DDBJ databases">
        <authorList>
            <person name="Vignale AGUSTIN F."/>
            <person name="Sosa J E."/>
            <person name="Modenutti C."/>
        </authorList>
    </citation>
    <scope>NUCLEOTIDE SEQUENCE [LARGE SCALE GENOMIC DNA]</scope>
</reference>
<evidence type="ECO:0000313" key="4">
    <source>
        <dbReference type="Proteomes" id="UP001642360"/>
    </source>
</evidence>
<dbReference type="Proteomes" id="UP001642360">
    <property type="component" value="Unassembled WGS sequence"/>
</dbReference>
<comment type="similarity">
    <text evidence="1">Belongs to the plant dirigent protein family.</text>
</comment>
<dbReference type="EMBL" id="CAUOFW020003791">
    <property type="protein sequence ID" value="CAK9162068.1"/>
    <property type="molecule type" value="Genomic_DNA"/>
</dbReference>
<comment type="subcellular location">
    <subcellularLocation>
        <location evidence="1">Secreted</location>
        <location evidence="1">Extracellular space</location>
        <location evidence="1">Apoplast</location>
    </subcellularLocation>
</comment>
<protein>
    <recommendedName>
        <fullName evidence="1">Dirigent protein</fullName>
    </recommendedName>
</protein>
<name>A0ABC8RUB8_9AQUA</name>
<dbReference type="InterPro" id="IPR004265">
    <property type="entry name" value="Dirigent"/>
</dbReference>
<proteinExistence type="inferred from homology"/>
<dbReference type="PANTHER" id="PTHR21495">
    <property type="entry name" value="NUCLEOPORIN-RELATED"/>
    <property type="match status" value="1"/>
</dbReference>
<organism evidence="2 4">
    <name type="scientific">Ilex paraguariensis</name>
    <name type="common">yerba mate</name>
    <dbReference type="NCBI Taxonomy" id="185542"/>
    <lineage>
        <taxon>Eukaryota</taxon>
        <taxon>Viridiplantae</taxon>
        <taxon>Streptophyta</taxon>
        <taxon>Embryophyta</taxon>
        <taxon>Tracheophyta</taxon>
        <taxon>Spermatophyta</taxon>
        <taxon>Magnoliopsida</taxon>
        <taxon>eudicotyledons</taxon>
        <taxon>Gunneridae</taxon>
        <taxon>Pentapetalae</taxon>
        <taxon>asterids</taxon>
        <taxon>campanulids</taxon>
        <taxon>Aquifoliales</taxon>
        <taxon>Aquifoliaceae</taxon>
        <taxon>Ilex</taxon>
    </lineage>
</organism>
<gene>
    <name evidence="2" type="ORF">ILEXP_LOCUS16446</name>
    <name evidence="3" type="ORF">ILEXP_LOCUS30903</name>
</gene>
<evidence type="ECO:0000256" key="1">
    <source>
        <dbReference type="RuleBase" id="RU363099"/>
    </source>
</evidence>
<comment type="caution">
    <text evidence="2">The sequence shown here is derived from an EMBL/GenBank/DDBJ whole genome shotgun (WGS) entry which is preliminary data.</text>
</comment>
<dbReference type="AlphaFoldDB" id="A0ABC8RUB8"/>
<evidence type="ECO:0000313" key="3">
    <source>
        <dbReference type="EMBL" id="CAK9162068.1"/>
    </source>
</evidence>
<dbReference type="EMBL" id="CAUOFW020001752">
    <property type="protein sequence ID" value="CAK9148504.1"/>
    <property type="molecule type" value="Genomic_DNA"/>
</dbReference>
<sequence>MAVSGHPPLFTVMVAHANLTMNHHFQSLLPFGSIYVVVALLTEGPDRTANVVGHAQGFYVSAGKELLMVLNCIDYGFTDGEFSGSSTSMFSRNPET</sequence>
<evidence type="ECO:0000313" key="2">
    <source>
        <dbReference type="EMBL" id="CAK9148504.1"/>
    </source>
</evidence>
<dbReference type="GO" id="GO:0048046">
    <property type="term" value="C:apoplast"/>
    <property type="evidence" value="ECO:0007669"/>
    <property type="project" value="UniProtKB-SubCell"/>
</dbReference>
<comment type="subunit">
    <text evidence="1">Homodimer.</text>
</comment>